<accession>B8JDK3</accession>
<organism evidence="1 2">
    <name type="scientific">Anaeromyxobacter dehalogenans (strain ATCC BAA-258 / DSM 21875 / 2CP-1)</name>
    <dbReference type="NCBI Taxonomy" id="455488"/>
    <lineage>
        <taxon>Bacteria</taxon>
        <taxon>Pseudomonadati</taxon>
        <taxon>Myxococcota</taxon>
        <taxon>Myxococcia</taxon>
        <taxon>Myxococcales</taxon>
        <taxon>Cystobacterineae</taxon>
        <taxon>Anaeromyxobacteraceae</taxon>
        <taxon>Anaeromyxobacter</taxon>
    </lineage>
</organism>
<keyword evidence="2" id="KW-1185">Reference proteome</keyword>
<dbReference type="HOGENOM" id="CLU_2664840_0_0_7"/>
<dbReference type="EMBL" id="CP001359">
    <property type="protein sequence ID" value="ACL67829.1"/>
    <property type="molecule type" value="Genomic_DNA"/>
</dbReference>
<protein>
    <submittedName>
        <fullName evidence="1">Uncharacterized protein</fullName>
    </submittedName>
</protein>
<dbReference type="KEGG" id="acp:A2cp1_4512"/>
<reference evidence="1" key="1">
    <citation type="submission" date="2009-01" db="EMBL/GenBank/DDBJ databases">
        <title>Complete sequence of Anaeromyxobacter dehalogenans 2CP-1.</title>
        <authorList>
            <consortium name="US DOE Joint Genome Institute"/>
            <person name="Lucas S."/>
            <person name="Copeland A."/>
            <person name="Lapidus A."/>
            <person name="Glavina del Rio T."/>
            <person name="Dalin E."/>
            <person name="Tice H."/>
            <person name="Bruce D."/>
            <person name="Goodwin L."/>
            <person name="Pitluck S."/>
            <person name="Saunders E."/>
            <person name="Brettin T."/>
            <person name="Detter J.C."/>
            <person name="Han C."/>
            <person name="Larimer F."/>
            <person name="Land M."/>
            <person name="Hauser L."/>
            <person name="Kyrpides N."/>
            <person name="Ovchinnikova G."/>
            <person name="Beliaev A.S."/>
            <person name="Richardson P."/>
        </authorList>
    </citation>
    <scope>NUCLEOTIDE SEQUENCE</scope>
    <source>
        <strain evidence="1">2CP-1</strain>
    </source>
</reference>
<name>B8JDK3_ANAD2</name>
<evidence type="ECO:0000313" key="2">
    <source>
        <dbReference type="Proteomes" id="UP000007089"/>
    </source>
</evidence>
<gene>
    <name evidence="1" type="ordered locus">A2cp1_4512</name>
</gene>
<proteinExistence type="predicted"/>
<evidence type="ECO:0000313" key="1">
    <source>
        <dbReference type="EMBL" id="ACL67829.1"/>
    </source>
</evidence>
<dbReference type="Proteomes" id="UP000007089">
    <property type="component" value="Chromosome"/>
</dbReference>
<dbReference type="AlphaFoldDB" id="B8JDK3"/>
<sequence>MAKEKTREEKLFSAAVLRRSFALQDEQYRDGFKFVYEGVLRDLGLEDADVEAFLGEHLAEVDAAIGRRGRKA</sequence>
<dbReference type="RefSeq" id="WP_015935504.1">
    <property type="nucleotide sequence ID" value="NC_011891.1"/>
</dbReference>